<protein>
    <recommendedName>
        <fullName evidence="4">Bacterial surface antigen (D15) domain-containing protein</fullName>
    </recommendedName>
</protein>
<feature type="signal peptide" evidence="1">
    <location>
        <begin position="1"/>
        <end position="20"/>
    </location>
</feature>
<evidence type="ECO:0008006" key="4">
    <source>
        <dbReference type="Google" id="ProtNLM"/>
    </source>
</evidence>
<evidence type="ECO:0000313" key="3">
    <source>
        <dbReference type="Proteomes" id="UP000005632"/>
    </source>
</evidence>
<sequence>MKRKVVFLFVLVFAVSSCFASYDMFEDNLSFDWYAAESLFPSSALNPFSSTSTLNILHLIEGQPRSILYTDNGEYTSVPFYSGTSYADETLYAQLKTGVNIGLLRLSFFDMVESEVGFQGALNSVFQGFGGAKNLGFDGIFFFGLHVRFFNTVTFRTGYQHYSGHYGDETLLNITGQTEDPVEYVRDNDILFGVSVQPVSFLRLYADANLPLPKTWMAPAIHIPFWVLKPSSGESLLEVESGKEGIAVTEFADSYKAWIIDFGMEVRLPVRNLGSLLLGADVVANQDGQTLHQVGGYDEDNPWEFEYTLGAGLEFDQSIGLGATRLMLCYHDGRFPLLNFFYQRTKYLSVGFSISQ</sequence>
<dbReference type="EMBL" id="CP003155">
    <property type="protein sequence ID" value="AEV30441.1"/>
    <property type="molecule type" value="Genomic_DNA"/>
</dbReference>
<dbReference type="Proteomes" id="UP000005632">
    <property type="component" value="Chromosome"/>
</dbReference>
<name>G8QVC6_SPHPG</name>
<dbReference type="HOGENOM" id="CLU_778227_0_0_12"/>
<dbReference type="KEGG" id="sgp:SpiGrapes_2681"/>
<reference evidence="2 3" key="1">
    <citation type="submission" date="2011-11" db="EMBL/GenBank/DDBJ databases">
        <title>Complete sequence of Spirochaeta sp. grapes.</title>
        <authorList>
            <consortium name="US DOE Joint Genome Institute"/>
            <person name="Lucas S."/>
            <person name="Han J."/>
            <person name="Lapidus A."/>
            <person name="Cheng J.-F."/>
            <person name="Goodwin L."/>
            <person name="Pitluck S."/>
            <person name="Peters L."/>
            <person name="Ovchinnikova G."/>
            <person name="Munk A.C."/>
            <person name="Detter J.C."/>
            <person name="Han C."/>
            <person name="Tapia R."/>
            <person name="Land M."/>
            <person name="Hauser L."/>
            <person name="Kyrpides N."/>
            <person name="Ivanova N."/>
            <person name="Pagani I."/>
            <person name="Ritalahtilisa K."/>
            <person name="Loeffler F."/>
            <person name="Woyke T."/>
        </authorList>
    </citation>
    <scope>NUCLEOTIDE SEQUENCE [LARGE SCALE GENOMIC DNA]</scope>
    <source>
        <strain evidence="3">ATCC BAA-1885 / DSM 22778 / Grapes</strain>
    </source>
</reference>
<keyword evidence="3" id="KW-1185">Reference proteome</keyword>
<organism evidence="2 3">
    <name type="scientific">Sphaerochaeta pleomorpha (strain ATCC BAA-1885 / DSM 22778 / Grapes)</name>
    <dbReference type="NCBI Taxonomy" id="158190"/>
    <lineage>
        <taxon>Bacteria</taxon>
        <taxon>Pseudomonadati</taxon>
        <taxon>Spirochaetota</taxon>
        <taxon>Spirochaetia</taxon>
        <taxon>Spirochaetales</taxon>
        <taxon>Sphaerochaetaceae</taxon>
        <taxon>Sphaerochaeta</taxon>
    </lineage>
</organism>
<gene>
    <name evidence="2" type="ordered locus">SpiGrapes_2681</name>
</gene>
<proteinExistence type="predicted"/>
<feature type="chain" id="PRO_5003514307" description="Bacterial surface antigen (D15) domain-containing protein" evidence="1">
    <location>
        <begin position="21"/>
        <end position="356"/>
    </location>
</feature>
<dbReference type="AlphaFoldDB" id="G8QVC6"/>
<dbReference type="PROSITE" id="PS51257">
    <property type="entry name" value="PROKAR_LIPOPROTEIN"/>
    <property type="match status" value="1"/>
</dbReference>
<keyword evidence="1" id="KW-0732">Signal</keyword>
<dbReference type="STRING" id="158190.SpiGrapes_2681"/>
<dbReference type="RefSeq" id="WP_014271281.1">
    <property type="nucleotide sequence ID" value="NC_016633.1"/>
</dbReference>
<accession>G8QVC6</accession>
<evidence type="ECO:0000256" key="1">
    <source>
        <dbReference type="SAM" id="SignalP"/>
    </source>
</evidence>
<evidence type="ECO:0000313" key="2">
    <source>
        <dbReference type="EMBL" id="AEV30441.1"/>
    </source>
</evidence>